<dbReference type="InterPro" id="IPR054583">
    <property type="entry name" value="Beta-prop_AUDH"/>
</dbReference>
<keyword evidence="3" id="KW-1185">Reference proteome</keyword>
<comment type="caution">
    <text evidence="2">The sequence shown here is derived from an EMBL/GenBank/DDBJ whole genome shotgun (WGS) entry which is preliminary data.</text>
</comment>
<dbReference type="Proteomes" id="UP000598217">
    <property type="component" value="Unassembled WGS sequence"/>
</dbReference>
<dbReference type="Gene3D" id="2.130.10.130">
    <property type="entry name" value="Integrin alpha, N-terminal"/>
    <property type="match status" value="1"/>
</dbReference>
<gene>
    <name evidence="2" type="ORF">H4W79_001105</name>
</gene>
<proteinExistence type="predicted"/>
<protein>
    <recommendedName>
        <fullName evidence="1">Aldos-2-ulose dehydratase beta-propeller domain-containing protein</fullName>
    </recommendedName>
</protein>
<accession>A0ABR9HCZ0</accession>
<organism evidence="2 3">
    <name type="scientific">Nocardiopsis terrae</name>
    <dbReference type="NCBI Taxonomy" id="372655"/>
    <lineage>
        <taxon>Bacteria</taxon>
        <taxon>Bacillati</taxon>
        <taxon>Actinomycetota</taxon>
        <taxon>Actinomycetes</taxon>
        <taxon>Streptosporangiales</taxon>
        <taxon>Nocardiopsidaceae</taxon>
        <taxon>Nocardiopsis</taxon>
    </lineage>
</organism>
<dbReference type="InterPro" id="IPR028994">
    <property type="entry name" value="Integrin_alpha_N"/>
</dbReference>
<dbReference type="RefSeq" id="WP_191268113.1">
    <property type="nucleotide sequence ID" value="NZ_BMXJ01000002.1"/>
</dbReference>
<evidence type="ECO:0000313" key="3">
    <source>
        <dbReference type="Proteomes" id="UP000598217"/>
    </source>
</evidence>
<dbReference type="Pfam" id="PF22301">
    <property type="entry name" value="AUDH_beta_propeller"/>
    <property type="match status" value="1"/>
</dbReference>
<dbReference type="EMBL" id="JADBDY010000001">
    <property type="protein sequence ID" value="MBE1456891.1"/>
    <property type="molecule type" value="Genomic_DNA"/>
</dbReference>
<sequence length="459" mass="50126">MTAHARPVFKKESIAADTGDGYWVHRTEAGLVTSGLTKQKVEGYRHSGASWIRSDVFDFTATGLNKPVALDHASFSGAPHPDLVVCHNYGQCMFGCGSDDGKISWLKPDANGKYTRKEVASLVATHRVRLGNFTRTQGPQLAAFPVVGKADADVAEHKRGQEGFLKPYSPVLYDIPTDPAQEWKRTPAPGLDSLKFRLIHAVVAGYFPGTPRPDLQSFIVASHRDSSLCGGLDWIGPDGNGNWIRRHIGDGVPPRVSKEIGTPENYEKPPEFGGSGNVAIGRVGGQAASCIVAVEPFHGNTVAVYTRPWGTRSPFERPWERRVVTVFPQPIVSEEEGTRKEYDAVGHHVVAADFDGDGDDEFLIALRGPQNSDAAHPTQGVLYLKLDSTGRVVVREWVSKDSTAHIAVLDVDGDGRLDFVTTSYHTVKYYESKETKVQLFRNTFARPVRKPVVPSSADG</sequence>
<reference evidence="2 3" key="1">
    <citation type="submission" date="2020-10" db="EMBL/GenBank/DDBJ databases">
        <title>Sequencing the genomes of 1000 actinobacteria strains.</title>
        <authorList>
            <person name="Klenk H.-P."/>
        </authorList>
    </citation>
    <scope>NUCLEOTIDE SEQUENCE [LARGE SCALE GENOMIC DNA]</scope>
    <source>
        <strain evidence="2 3">DSM 45157</strain>
    </source>
</reference>
<dbReference type="SUPFAM" id="SSF69318">
    <property type="entry name" value="Integrin alpha N-terminal domain"/>
    <property type="match status" value="1"/>
</dbReference>
<name>A0ABR9HCZ0_9ACTN</name>
<evidence type="ECO:0000313" key="2">
    <source>
        <dbReference type="EMBL" id="MBE1456891.1"/>
    </source>
</evidence>
<evidence type="ECO:0000259" key="1">
    <source>
        <dbReference type="Pfam" id="PF22301"/>
    </source>
</evidence>
<feature type="domain" description="Aldos-2-ulose dehydratase beta-propeller" evidence="1">
    <location>
        <begin position="101"/>
        <end position="307"/>
    </location>
</feature>